<organism evidence="2 3">
    <name type="scientific">Prorocentrum cordatum</name>
    <dbReference type="NCBI Taxonomy" id="2364126"/>
    <lineage>
        <taxon>Eukaryota</taxon>
        <taxon>Sar</taxon>
        <taxon>Alveolata</taxon>
        <taxon>Dinophyceae</taxon>
        <taxon>Prorocentrales</taxon>
        <taxon>Prorocentraceae</taxon>
        <taxon>Prorocentrum</taxon>
    </lineage>
</organism>
<keyword evidence="3" id="KW-1185">Reference proteome</keyword>
<comment type="caution">
    <text evidence="2">The sequence shown here is derived from an EMBL/GenBank/DDBJ whole genome shotgun (WGS) entry which is preliminary data.</text>
</comment>
<reference evidence="2" key="1">
    <citation type="submission" date="2023-10" db="EMBL/GenBank/DDBJ databases">
        <authorList>
            <person name="Chen Y."/>
            <person name="Shah S."/>
            <person name="Dougan E. K."/>
            <person name="Thang M."/>
            <person name="Chan C."/>
        </authorList>
    </citation>
    <scope>NUCLEOTIDE SEQUENCE [LARGE SCALE GENOMIC DNA]</scope>
</reference>
<feature type="transmembrane region" description="Helical" evidence="1">
    <location>
        <begin position="66"/>
        <end position="83"/>
    </location>
</feature>
<keyword evidence="1" id="KW-1133">Transmembrane helix</keyword>
<feature type="transmembrane region" description="Helical" evidence="1">
    <location>
        <begin position="103"/>
        <end position="123"/>
    </location>
</feature>
<dbReference type="Proteomes" id="UP001189429">
    <property type="component" value="Unassembled WGS sequence"/>
</dbReference>
<evidence type="ECO:0000313" key="3">
    <source>
        <dbReference type="Proteomes" id="UP001189429"/>
    </source>
</evidence>
<gene>
    <name evidence="2" type="ORF">PCOR1329_LOCUS59086</name>
</gene>
<evidence type="ECO:0000313" key="2">
    <source>
        <dbReference type="EMBL" id="CAK0874063.1"/>
    </source>
</evidence>
<accession>A0ABN9VL77</accession>
<protein>
    <submittedName>
        <fullName evidence="2">Uncharacterized protein</fullName>
    </submittedName>
</protein>
<proteinExistence type="predicted"/>
<name>A0ABN9VL77_9DINO</name>
<evidence type="ECO:0000256" key="1">
    <source>
        <dbReference type="SAM" id="Phobius"/>
    </source>
</evidence>
<sequence length="147" mass="16130">MWLVGTFSWSYHGGHASSAEVTGEINHLHYVRLVLFLEAALVQAFLCITAFAALHKVGSITWPVSLQVLAFGAITGEVSAMGALESEVFNGDRGHYISMAMRVSEYCVVMCLCVVHGTLVWPLRRCSVHMTMTPIGQGDDTGSEYYR</sequence>
<keyword evidence="1" id="KW-0812">Transmembrane</keyword>
<keyword evidence="1" id="KW-0472">Membrane</keyword>
<dbReference type="EMBL" id="CAUYUJ010017356">
    <property type="protein sequence ID" value="CAK0874063.1"/>
    <property type="molecule type" value="Genomic_DNA"/>
</dbReference>
<feature type="transmembrane region" description="Helical" evidence="1">
    <location>
        <begin position="33"/>
        <end position="54"/>
    </location>
</feature>